<dbReference type="PANTHER" id="PTHR42828:SF3">
    <property type="entry name" value="THREONYLCARBAMOYL-AMP SYNTHASE"/>
    <property type="match status" value="1"/>
</dbReference>
<dbReference type="PROSITE" id="PS51163">
    <property type="entry name" value="YRDC"/>
    <property type="match status" value="1"/>
</dbReference>
<organism evidence="2">
    <name type="scientific">mine drainage metagenome</name>
    <dbReference type="NCBI Taxonomy" id="410659"/>
    <lineage>
        <taxon>unclassified sequences</taxon>
        <taxon>metagenomes</taxon>
        <taxon>ecological metagenomes</taxon>
    </lineage>
</organism>
<evidence type="ECO:0000259" key="1">
    <source>
        <dbReference type="PROSITE" id="PS51163"/>
    </source>
</evidence>
<dbReference type="NCBIfam" id="TIGR00057">
    <property type="entry name" value="L-threonylcarbamoyladenylate synthase"/>
    <property type="match status" value="1"/>
</dbReference>
<dbReference type="InterPro" id="IPR006070">
    <property type="entry name" value="Sua5-like_dom"/>
</dbReference>
<accession>E6QS68</accession>
<comment type="caution">
    <text evidence="2">The sequence shown here is derived from an EMBL/GenBank/DDBJ whole genome shotgun (WGS) entry which is preliminary data.</text>
</comment>
<dbReference type="EMBL" id="CABR01000069">
    <property type="protein sequence ID" value="CBI10090.1"/>
    <property type="molecule type" value="Genomic_DNA"/>
</dbReference>
<dbReference type="SUPFAM" id="SSF55821">
    <property type="entry name" value="YrdC/RibB"/>
    <property type="match status" value="1"/>
</dbReference>
<protein>
    <submittedName>
        <fullName evidence="2">Putative translation factor (SUA5)</fullName>
    </submittedName>
</protein>
<evidence type="ECO:0000313" key="2">
    <source>
        <dbReference type="EMBL" id="CBI10090.1"/>
    </source>
</evidence>
<feature type="domain" description="YrdC-like" evidence="1">
    <location>
        <begin position="22"/>
        <end position="208"/>
    </location>
</feature>
<dbReference type="GO" id="GO:0003725">
    <property type="term" value="F:double-stranded RNA binding"/>
    <property type="evidence" value="ECO:0007669"/>
    <property type="project" value="InterPro"/>
</dbReference>
<sequence length="216" mass="23938">MAKLEFKLMAQLFTVHPENPQARLIKQAVQIIKAGGLIALPTDSSYAIACQLGEKQAQDRIRVLRGVDDKHHFTLLCRDLSEIGVYAQIDNQQFRLLKANTPGSYTFILPATREVPRRLQHPKRSTIGLRIPEHPVTLALLEELNEPLLGMTLILPGETLPMHDANTIRERLEREVDVIIDAGACGIEPTTVLDLSQGGVELLRRGRGALAAFGLE</sequence>
<dbReference type="PANTHER" id="PTHR42828">
    <property type="entry name" value="DHBP SYNTHASE RIBB-LIKE ALPHA/BETA DOMAIN-CONTAINING PROTEIN"/>
    <property type="match status" value="1"/>
</dbReference>
<dbReference type="InterPro" id="IPR017945">
    <property type="entry name" value="DHBP_synth_RibB-like_a/b_dom"/>
</dbReference>
<name>E6QS68_9ZZZZ</name>
<dbReference type="Pfam" id="PF01300">
    <property type="entry name" value="Sua5_yciO_yrdC"/>
    <property type="match status" value="1"/>
</dbReference>
<dbReference type="AlphaFoldDB" id="E6QS68"/>
<dbReference type="InterPro" id="IPR052532">
    <property type="entry name" value="SUA5_domain"/>
</dbReference>
<gene>
    <name evidence="2" type="ORF">CARN7_0851</name>
</gene>
<dbReference type="Gene3D" id="3.90.870.10">
    <property type="entry name" value="DHBP synthase"/>
    <property type="match status" value="1"/>
</dbReference>
<reference evidence="2" key="1">
    <citation type="submission" date="2009-10" db="EMBL/GenBank/DDBJ databases">
        <title>Diversity of trophic interactions inside an arsenic-rich microbial ecosystem.</title>
        <authorList>
            <person name="Bertin P.N."/>
            <person name="Heinrich-Salmeron A."/>
            <person name="Pelletier E."/>
            <person name="Goulhen-Chollet F."/>
            <person name="Arsene-Ploetze F."/>
            <person name="Gallien S."/>
            <person name="Calteau A."/>
            <person name="Vallenet D."/>
            <person name="Casiot C."/>
            <person name="Chane-Woon-Ming B."/>
            <person name="Giloteaux L."/>
            <person name="Barakat M."/>
            <person name="Bonnefoy V."/>
            <person name="Bruneel O."/>
            <person name="Chandler M."/>
            <person name="Cleiss J."/>
            <person name="Duran R."/>
            <person name="Elbaz-Poulichet F."/>
            <person name="Fonknechten N."/>
            <person name="Lauga B."/>
            <person name="Mornico D."/>
            <person name="Ortet P."/>
            <person name="Schaeffer C."/>
            <person name="Siguier P."/>
            <person name="Alexander Thil Smith A."/>
            <person name="Van Dorsselaer A."/>
            <person name="Weissenbach J."/>
            <person name="Medigue C."/>
            <person name="Le Paslier D."/>
        </authorList>
    </citation>
    <scope>NUCLEOTIDE SEQUENCE</scope>
</reference>
<proteinExistence type="predicted"/>